<keyword evidence="11" id="KW-1185">Reference proteome</keyword>
<evidence type="ECO:0000313" key="11">
    <source>
        <dbReference type="Proteomes" id="UP000008457"/>
    </source>
</evidence>
<reference evidence="11" key="1">
    <citation type="submission" date="2010-11" db="EMBL/GenBank/DDBJ databases">
        <title>The complete genome of Mahella australiensis DSM 15567.</title>
        <authorList>
            <consortium name="US DOE Joint Genome Institute (JGI-PGF)"/>
            <person name="Lucas S."/>
            <person name="Copeland A."/>
            <person name="Lapidus A."/>
            <person name="Bruce D."/>
            <person name="Goodwin L."/>
            <person name="Pitluck S."/>
            <person name="Kyrpides N."/>
            <person name="Mavromatis K."/>
            <person name="Pagani I."/>
            <person name="Ivanova N."/>
            <person name="Teshima H."/>
            <person name="Brettin T."/>
            <person name="Detter J.C."/>
            <person name="Han C."/>
            <person name="Tapia R."/>
            <person name="Land M."/>
            <person name="Hauser L."/>
            <person name="Markowitz V."/>
            <person name="Cheng J.-F."/>
            <person name="Hugenholtz P."/>
            <person name="Woyke T."/>
            <person name="Wu D."/>
            <person name="Spring S."/>
            <person name="Pukall R."/>
            <person name="Steenblock K."/>
            <person name="Schneider S."/>
            <person name="Klenk H.-P."/>
            <person name="Eisen J.A."/>
        </authorList>
    </citation>
    <scope>NUCLEOTIDE SEQUENCE [LARGE SCALE GENOMIC DNA]</scope>
    <source>
        <strain evidence="11">DSM 15567 / CIP 107919 / 50-1 BON</strain>
    </source>
</reference>
<dbReference type="CDD" id="cd06261">
    <property type="entry name" value="TM_PBP2"/>
    <property type="match status" value="1"/>
</dbReference>
<dbReference type="STRING" id="697281.Mahau_1970"/>
<keyword evidence="6 8" id="KW-1133">Transmembrane helix</keyword>
<dbReference type="EMBL" id="CP002360">
    <property type="protein sequence ID" value="AEE97146.1"/>
    <property type="molecule type" value="Genomic_DNA"/>
</dbReference>
<feature type="transmembrane region" description="Helical" evidence="8">
    <location>
        <begin position="181"/>
        <end position="202"/>
    </location>
</feature>
<evidence type="ECO:0000256" key="6">
    <source>
        <dbReference type="ARBA" id="ARBA00022989"/>
    </source>
</evidence>
<dbReference type="Gene3D" id="1.10.3720.10">
    <property type="entry name" value="MetI-like"/>
    <property type="match status" value="1"/>
</dbReference>
<dbReference type="InterPro" id="IPR005672">
    <property type="entry name" value="Phosphate_PstA"/>
</dbReference>
<feature type="transmembrane region" description="Helical" evidence="8">
    <location>
        <begin position="99"/>
        <end position="123"/>
    </location>
</feature>
<protein>
    <recommendedName>
        <fullName evidence="8">Phosphate transport system permease protein PstA</fullName>
    </recommendedName>
</protein>
<dbReference type="GO" id="GO:0035435">
    <property type="term" value="P:phosphate ion transmembrane transport"/>
    <property type="evidence" value="ECO:0007669"/>
    <property type="project" value="InterPro"/>
</dbReference>
<feature type="transmembrane region" description="Helical" evidence="8">
    <location>
        <begin position="12"/>
        <end position="34"/>
    </location>
</feature>
<dbReference type="AlphaFoldDB" id="F4A207"/>
<dbReference type="GO" id="GO:0005886">
    <property type="term" value="C:plasma membrane"/>
    <property type="evidence" value="ECO:0007669"/>
    <property type="project" value="UniProtKB-SubCell"/>
</dbReference>
<comment type="subcellular location">
    <subcellularLocation>
        <location evidence="1 8">Cell membrane</location>
        <topology evidence="1 8">Multi-pass membrane protein</topology>
    </subcellularLocation>
</comment>
<evidence type="ECO:0000256" key="2">
    <source>
        <dbReference type="ARBA" id="ARBA00007069"/>
    </source>
</evidence>
<dbReference type="PROSITE" id="PS50928">
    <property type="entry name" value="ABC_TM1"/>
    <property type="match status" value="1"/>
</dbReference>
<dbReference type="InterPro" id="IPR000515">
    <property type="entry name" value="MetI-like"/>
</dbReference>
<feature type="domain" description="ABC transmembrane type-1" evidence="9">
    <location>
        <begin position="62"/>
        <end position="280"/>
    </location>
</feature>
<evidence type="ECO:0000259" key="9">
    <source>
        <dbReference type="PROSITE" id="PS50928"/>
    </source>
</evidence>
<keyword evidence="7 8" id="KW-0472">Membrane</keyword>
<feature type="transmembrane region" description="Helical" evidence="8">
    <location>
        <begin position="264"/>
        <end position="284"/>
    </location>
</feature>
<dbReference type="HOGENOM" id="CLU_033621_2_2_9"/>
<evidence type="ECO:0000256" key="5">
    <source>
        <dbReference type="ARBA" id="ARBA00022692"/>
    </source>
</evidence>
<evidence type="ECO:0000313" key="10">
    <source>
        <dbReference type="EMBL" id="AEE97146.1"/>
    </source>
</evidence>
<organism evidence="10 11">
    <name type="scientific">Mahella australiensis (strain DSM 15567 / CIP 107919 / 50-1 BON)</name>
    <dbReference type="NCBI Taxonomy" id="697281"/>
    <lineage>
        <taxon>Bacteria</taxon>
        <taxon>Bacillati</taxon>
        <taxon>Bacillota</taxon>
        <taxon>Clostridia</taxon>
        <taxon>Thermoanaerobacterales</taxon>
        <taxon>Thermoanaerobacterales Family IV. Incertae Sedis</taxon>
        <taxon>Mahella</taxon>
    </lineage>
</organism>
<dbReference type="PANTHER" id="PTHR43470">
    <property type="entry name" value="PHOSPHATE TRANSPORT SYSTEM PERMEASE PROTEIN PSTA-RELATED"/>
    <property type="match status" value="1"/>
</dbReference>
<accession>F4A207</accession>
<keyword evidence="5 8" id="KW-0812">Transmembrane</keyword>
<dbReference type="Pfam" id="PF00528">
    <property type="entry name" value="BPD_transp_1"/>
    <property type="match status" value="1"/>
</dbReference>
<reference evidence="10 11" key="2">
    <citation type="journal article" date="2011" name="Stand. Genomic Sci.">
        <title>Complete genome sequence of Mahella australiensis type strain (50-1 BON).</title>
        <authorList>
            <person name="Sikorski J."/>
            <person name="Teshima H."/>
            <person name="Nolan M."/>
            <person name="Lucas S."/>
            <person name="Hammon N."/>
            <person name="Deshpande S."/>
            <person name="Cheng J.F."/>
            <person name="Pitluck S."/>
            <person name="Liolios K."/>
            <person name="Pagani I."/>
            <person name="Ivanova N."/>
            <person name="Huntemann M."/>
            <person name="Mavromatis K."/>
            <person name="Ovchinikova G."/>
            <person name="Pati A."/>
            <person name="Tapia R."/>
            <person name="Han C."/>
            <person name="Goodwin L."/>
            <person name="Chen A."/>
            <person name="Palaniappan K."/>
            <person name="Land M."/>
            <person name="Hauser L."/>
            <person name="Ngatchou-Djao O.D."/>
            <person name="Rohde M."/>
            <person name="Pukall R."/>
            <person name="Spring S."/>
            <person name="Abt B."/>
            <person name="Goker M."/>
            <person name="Detter J.C."/>
            <person name="Woyke T."/>
            <person name="Bristow J."/>
            <person name="Markowitz V."/>
            <person name="Hugenholtz P."/>
            <person name="Eisen J.A."/>
            <person name="Kyrpides N.C."/>
            <person name="Klenk H.P."/>
            <person name="Lapidus A."/>
        </authorList>
    </citation>
    <scope>NUCLEOTIDE SEQUENCE [LARGE SCALE GENOMIC DNA]</scope>
    <source>
        <strain evidence="11">DSM 15567 / CIP 107919 / 50-1 BON</strain>
    </source>
</reference>
<dbReference type="InterPro" id="IPR035906">
    <property type="entry name" value="MetI-like_sf"/>
</dbReference>
<dbReference type="RefSeq" id="WP_013781574.1">
    <property type="nucleotide sequence ID" value="NC_015520.1"/>
</dbReference>
<keyword evidence="3" id="KW-0813">Transport</keyword>
<dbReference type="PANTHER" id="PTHR43470:SF4">
    <property type="entry name" value="ABC TRANSPORTER PERMEASE PROTEIN YQGI-RELATED"/>
    <property type="match status" value="1"/>
</dbReference>
<evidence type="ECO:0000256" key="7">
    <source>
        <dbReference type="ARBA" id="ARBA00023136"/>
    </source>
</evidence>
<dbReference type="KEGG" id="mas:Mahau_1970"/>
<evidence type="ECO:0000256" key="4">
    <source>
        <dbReference type="ARBA" id="ARBA00022475"/>
    </source>
</evidence>
<dbReference type="OrthoDB" id="9785113at2"/>
<dbReference type="Proteomes" id="UP000008457">
    <property type="component" value="Chromosome"/>
</dbReference>
<dbReference type="eggNOG" id="COG0581">
    <property type="taxonomic scope" value="Bacteria"/>
</dbReference>
<feature type="transmembrane region" description="Helical" evidence="8">
    <location>
        <begin position="129"/>
        <end position="147"/>
    </location>
</feature>
<dbReference type="SUPFAM" id="SSF161098">
    <property type="entry name" value="MetI-like"/>
    <property type="match status" value="1"/>
</dbReference>
<keyword evidence="4 8" id="KW-1003">Cell membrane</keyword>
<evidence type="ECO:0000256" key="1">
    <source>
        <dbReference type="ARBA" id="ARBA00004651"/>
    </source>
</evidence>
<evidence type="ECO:0000256" key="3">
    <source>
        <dbReference type="ARBA" id="ARBA00022448"/>
    </source>
</evidence>
<proteinExistence type="inferred from homology"/>
<dbReference type="NCBIfam" id="TIGR00974">
    <property type="entry name" value="3a0107s02c"/>
    <property type="match status" value="1"/>
</dbReference>
<feature type="transmembrane region" description="Helical" evidence="8">
    <location>
        <begin position="66"/>
        <end position="87"/>
    </location>
</feature>
<gene>
    <name evidence="10" type="ordered locus">Mahau_1970</name>
</gene>
<sequence length="295" mass="31721">MSARTADKIATTIFYIIIVAVVLLLASLLGYILYKGGHVISWDFITSPSKTLDAGGGIGPQIFNSFMMLIISMIFTIPLGLGGGIYLAEYARPGKLTDAIRLCVETLASLPSIVVGLFGLLVFVNFTGWGYTLLGGALSLTVLNLPVMTRVCEDAIRTVKDELKEASLALGATKWQTITKVILPIALPGILTGIILTSGRVFGEAAAIMYTAGMSSPNINFEVWDFTNPRSPLNIMRPAETLAVHIWKVNSESLLPDAREVADGSSAVLIIVVLLFNALARWLGSRLHRRLTGKA</sequence>
<comment type="similarity">
    <text evidence="2 8">Belongs to the binding-protein-dependent transport system permease family. CysTW subfamily.</text>
</comment>
<name>F4A207_MAHA5</name>
<dbReference type="GO" id="GO:0005315">
    <property type="term" value="F:phosphate transmembrane transporter activity"/>
    <property type="evidence" value="ECO:0007669"/>
    <property type="project" value="InterPro"/>
</dbReference>
<evidence type="ECO:0000256" key="8">
    <source>
        <dbReference type="RuleBase" id="RU363043"/>
    </source>
</evidence>